<gene>
    <name evidence="1" type="ORF">SteCoe_9905</name>
</gene>
<comment type="caution">
    <text evidence="1">The sequence shown here is derived from an EMBL/GenBank/DDBJ whole genome shotgun (WGS) entry which is preliminary data.</text>
</comment>
<sequence>MILALTFLSVVYGQVLLKFDEMMSPVDISWPTAWVSAIATPSSNHIGTATVTVSCKVPIDLESDAYAVLSIPGFTDATDTLGAASNADEDISFTFTCSFDTADTYGPISLVIRQSVNGQILAASNNIGSIAIIGEEPTSTDSLTVSFVTASRAISDDATLKFQFTLGASERLERYDYFVLYLDDSFDFSDGEIIWDSTADDYELFCNMTIDTSSSGIITIYGLLNEVHAAATVVFSISGFSNPITSRSASTYSWEIEVWRFGTPTLIKIVEGSGPADAIDPGTMSDGQWSLVNNYVSGIYVGLTAFTKLSFKPGNDIPVTGSVVITFATGSTINAKAYTSSSKQALTTVDDSNPAYIWAETSQSGASLTCTVGSATEATCTVAGATIAGGQTITVYNLVTFTATTSVSTIVSKFTVSQESALKTIDSYSASTATTKTLCTTCTDLYTDVVAYFSQVGASSETVKSEAGSSDSFGLVVSVKAPTTLTASADSIVISFPFLKADSADLTNIDMGSSCALAKSSTVNAIYGGNNYATGSALTDGLDCGSASLSYTFQTDVTGSTYFTYYFTSAAAGTKVYFPYTPIQKKSMKELVVKVVHGTTMNYYRSVPLYLSKNTNLSPVFTPFCPEYAIPGLPATIGFTPPYTFSETGYSLKVNFAFSHTDASAVTNNLGSGLTSGATYPSSNNDLTFTLGTKSVSYTTTTFASLSPVSAKIPFPSMVTGTYTITASIILIGGSEDLEIALDSETLDATVGAPEAVSTVDGIFSQSATYETTIDTTGYDNQVDDQNTANVDESKTVDDDWNIRVAFATTPGYEFGSTNSVDGESITFSTFTSTDSSFTYNVGYKDSTPVTDEAAAAAISFTAISPWFDDTSATAYFAYGLTGTAACKAAKSWSTDLTAGTLTNPVYAPQTANAFTFDSPRSDISLTLSYAATIYAGDKVTVAYSSDKFTLDADSDWNIRVGSEDLACTYASGTCTSDVLTADQAAGNIVITITGLIKPYIGSGDTETTTPFTAVSVLHGTYNIYTWSSTGVLLMSTTFTHQAYASVFSELTEVSVFPDTAGAELVYFFISFKPNVDLPVGTIITISGETFEDDAELTKDNTWCNYGFSSAEVDSGNLIITTNVEIGADDEISIIKDLAFTLGAKGTSSVFKIFADYTYNDHEYPLVDDTSVTTDHTYEILEAPTATASGFTVEPEITNMGFDCAYYFNFTISVATEAEWSYCFDASSEYNSHPGETVTFEGFETTHFLLAWSDLYQDVYCTTDHWLVCCSGLPSVEANTEISIGMFLANPSEASATWNLYVVDSDMNLVVDPEYDGDVTFTDIPANSVNAYFASLDYVDEFHLVSDLILETYISASFDASTYIYVNFPYPFNLDVDNPVAIEGYAHYDEDDDATDFATGPFVTSMNIVEIPIVAAKDFDDSYWTTFTFNNIVIPDHSLSRTPYEPEEIDIYEKWTGKFDFMIIESLNNDGSCTVSGQSYAHLNAAYTGFTPEDYLNIIVNGGDSIIIKPGAYSNLFEINVEGDFEANSVTLTPSSVTDNTLYFDSVDYYLDSLYPWDYFSVGASSDTYEGYYYIQWDIKEDPFVSGDNQYRPPKKTKVQVYLGDPYTIILEKDLVVPANYYSFPFGIALPFVTPFSGISIEFIPDEYENITIEFEPSTVVFEAGDYLAYFSIYCENCVDGQEYTFTYSLTGDDAGTFEIDPDGSFTVGNYADAPAVASVYLNIISSTEADVTIKTDTDAVVCWALLSQSLYDTMPELWSQDGIEANAMPLIYNETSDSLSLDEQISQYILEVSDLDQDGYTWDQFSRAVLLYAEFTYFADIQFVSATTEEYSLNTFGVLAAQTNYIVAAYVDNFSGSDPVFVSASGTTDNLPAPARITVSYDSTAALDLTKINSSFCSSYKADCRRFKSTQKATRMLAGYESTTTFEPSALSAASPSEVAKANSGALESSLTAAGFTVLSISDPVDLTADDYDTPGFENEVWEDDEVSFVTVDFAVTSDGIVCCQYEFEGNGTITSYDVILGISSEGEDVSDNNVCELTIAGQNFTYSHNFTTDEEYGDYTFYCAVCNDYPVVPECSEQLLSYTFTWTNETSSYASILAFAALIAYLV</sequence>
<dbReference type="EMBL" id="MPUH01000157">
    <property type="protein sequence ID" value="OMJ88172.1"/>
    <property type="molecule type" value="Genomic_DNA"/>
</dbReference>
<name>A0A1R2CGM0_9CILI</name>
<reference evidence="1 2" key="1">
    <citation type="submission" date="2016-11" db="EMBL/GenBank/DDBJ databases">
        <title>The macronuclear genome of Stentor coeruleus: a giant cell with tiny introns.</title>
        <authorList>
            <person name="Slabodnick M."/>
            <person name="Ruby J.G."/>
            <person name="Reiff S.B."/>
            <person name="Swart E.C."/>
            <person name="Gosai S."/>
            <person name="Prabakaran S."/>
            <person name="Witkowska E."/>
            <person name="Larue G.E."/>
            <person name="Fisher S."/>
            <person name="Freeman R.M."/>
            <person name="Gunawardena J."/>
            <person name="Chu W."/>
            <person name="Stover N.A."/>
            <person name="Gregory B.D."/>
            <person name="Nowacki M."/>
            <person name="Derisi J."/>
            <person name="Roy S.W."/>
            <person name="Marshall W.F."/>
            <person name="Sood P."/>
        </authorList>
    </citation>
    <scope>NUCLEOTIDE SEQUENCE [LARGE SCALE GENOMIC DNA]</scope>
    <source>
        <strain evidence="1">WM001</strain>
    </source>
</reference>
<organism evidence="1 2">
    <name type="scientific">Stentor coeruleus</name>
    <dbReference type="NCBI Taxonomy" id="5963"/>
    <lineage>
        <taxon>Eukaryota</taxon>
        <taxon>Sar</taxon>
        <taxon>Alveolata</taxon>
        <taxon>Ciliophora</taxon>
        <taxon>Postciliodesmatophora</taxon>
        <taxon>Heterotrichea</taxon>
        <taxon>Heterotrichida</taxon>
        <taxon>Stentoridae</taxon>
        <taxon>Stentor</taxon>
    </lineage>
</organism>
<evidence type="ECO:0000313" key="1">
    <source>
        <dbReference type="EMBL" id="OMJ88172.1"/>
    </source>
</evidence>
<proteinExistence type="predicted"/>
<accession>A0A1R2CGM0</accession>
<dbReference type="OrthoDB" id="328009at2759"/>
<keyword evidence="2" id="KW-1185">Reference proteome</keyword>
<dbReference type="Proteomes" id="UP000187209">
    <property type="component" value="Unassembled WGS sequence"/>
</dbReference>
<evidence type="ECO:0000313" key="2">
    <source>
        <dbReference type="Proteomes" id="UP000187209"/>
    </source>
</evidence>
<protein>
    <submittedName>
        <fullName evidence="1">Uncharacterized protein</fullName>
    </submittedName>
</protein>